<dbReference type="GO" id="GO:0000160">
    <property type="term" value="P:phosphorelay signal transduction system"/>
    <property type="evidence" value="ECO:0007669"/>
    <property type="project" value="InterPro"/>
</dbReference>
<accession>A0A1T4XI74</accession>
<dbReference type="SUPFAM" id="SSF47226">
    <property type="entry name" value="Histidine-containing phosphotransfer domain, HPT domain"/>
    <property type="match status" value="1"/>
</dbReference>
<reference evidence="4" key="4">
    <citation type="submission" date="2017-02" db="EMBL/GenBank/DDBJ databases">
        <authorList>
            <person name="Varghese N."/>
            <person name="Submissions S."/>
        </authorList>
    </citation>
    <scope>NUCLEOTIDE SEQUENCE [LARGE SCALE GENOMIC DNA]</scope>
    <source>
        <strain evidence="4">VKM Ac-2052</strain>
    </source>
</reference>
<dbReference type="EMBL" id="FUYG01000003">
    <property type="protein sequence ID" value="SKA89197.1"/>
    <property type="molecule type" value="Genomic_DNA"/>
</dbReference>
<reference evidence="2" key="3">
    <citation type="submission" date="2017-02" db="EMBL/GenBank/DDBJ databases">
        <authorList>
            <person name="Peterson S.W."/>
        </authorList>
    </citation>
    <scope>NUCLEOTIDE SEQUENCE [LARGE SCALE GENOMIC DNA]</scope>
    <source>
        <strain evidence="2">VKM Ac-2052</strain>
    </source>
</reference>
<evidence type="ECO:0000313" key="2">
    <source>
        <dbReference type="EMBL" id="SKA89197.1"/>
    </source>
</evidence>
<gene>
    <name evidence="2" type="ORF">SAMN06295879_1158</name>
    <name evidence="1" type="ORF">TZ00_04795</name>
</gene>
<dbReference type="RefSeq" id="WP_044439704.1">
    <property type="nucleotide sequence ID" value="NZ_FUYG01000003.1"/>
</dbReference>
<reference evidence="1 3" key="1">
    <citation type="journal article" date="2001" name="Int. J. Syst. Evol. Microbiol.">
        <title>Agreia bicolorata gen. nov., sp. nov., to accommodate actinobacteria isolated from narrow reed grass infected by the nematode Heteroanguina graminophila.</title>
        <authorList>
            <person name="Evtushenko L.I."/>
            <person name="Dorofeeva L.V."/>
            <person name="Dobrovolskaya T.G."/>
            <person name="Streshinskaya G.M."/>
            <person name="Subbotin S.A."/>
            <person name="Tiedje J.M."/>
        </authorList>
    </citation>
    <scope>NUCLEOTIDE SEQUENCE [LARGE SCALE GENOMIC DNA]</scope>
    <source>
        <strain evidence="1 3">VKM Ac-1804</strain>
    </source>
</reference>
<proteinExistence type="predicted"/>
<evidence type="ECO:0008006" key="5">
    <source>
        <dbReference type="Google" id="ProtNLM"/>
    </source>
</evidence>
<evidence type="ECO:0000313" key="4">
    <source>
        <dbReference type="Proteomes" id="UP000189735"/>
    </source>
</evidence>
<sequence>MSRLLDEDALRDLLTAVGWDEGARSRFARDFVSLWDTRVQRLTNALDSRDASEAHVVLLSIRSSSRMIGAQVIEATASLILSSLDRHDLDGCARHLGRLDQVGQETCIELATRFPLSASV</sequence>
<reference evidence="1" key="2">
    <citation type="submission" date="2015-02" db="EMBL/GenBank/DDBJ databases">
        <authorList>
            <person name="Vasilyev I.Y."/>
            <person name="Siniagina M.N."/>
            <person name="Malanin S.Y."/>
            <person name="Boulygina E.A."/>
            <person name="Grygoryeva T.V."/>
            <person name="Yarullina D.R."/>
            <person name="Ilinskaya O.N."/>
        </authorList>
    </citation>
    <scope>NUCLEOTIDE SEQUENCE</scope>
    <source>
        <strain evidence="1">VKM Ac-1804</strain>
    </source>
</reference>
<evidence type="ECO:0000313" key="1">
    <source>
        <dbReference type="EMBL" id="KJC64943.1"/>
    </source>
</evidence>
<evidence type="ECO:0000313" key="3">
    <source>
        <dbReference type="Proteomes" id="UP000032503"/>
    </source>
</evidence>
<organism evidence="2 4">
    <name type="scientific">Agreia bicolorata</name>
    <dbReference type="NCBI Taxonomy" id="110935"/>
    <lineage>
        <taxon>Bacteria</taxon>
        <taxon>Bacillati</taxon>
        <taxon>Actinomycetota</taxon>
        <taxon>Actinomycetes</taxon>
        <taxon>Micrococcales</taxon>
        <taxon>Microbacteriaceae</taxon>
        <taxon>Agreia</taxon>
    </lineage>
</organism>
<dbReference type="Proteomes" id="UP000189735">
    <property type="component" value="Unassembled WGS sequence"/>
</dbReference>
<dbReference type="AlphaFoldDB" id="A0A1T4XI74"/>
<dbReference type="InterPro" id="IPR036641">
    <property type="entry name" value="HPT_dom_sf"/>
</dbReference>
<keyword evidence="3" id="KW-1185">Reference proteome</keyword>
<dbReference type="Proteomes" id="UP000032503">
    <property type="component" value="Unassembled WGS sequence"/>
</dbReference>
<dbReference type="Gene3D" id="1.20.120.160">
    <property type="entry name" value="HPT domain"/>
    <property type="match status" value="1"/>
</dbReference>
<protein>
    <recommendedName>
        <fullName evidence="5">Hpt domain-containing protein</fullName>
    </recommendedName>
</protein>
<dbReference type="EMBL" id="JYFC01000002">
    <property type="protein sequence ID" value="KJC64943.1"/>
    <property type="molecule type" value="Genomic_DNA"/>
</dbReference>
<name>A0A1T4XI74_9MICO</name>